<protein>
    <submittedName>
        <fullName evidence="2">Methylated-DNA--protein-cysteine methyltransferase</fullName>
        <ecNumber evidence="2">2.1.1.63</ecNumber>
    </submittedName>
</protein>
<sequence>APHDARLPDRGDPPGGRLPRAAGPVHAAASPRAVTGGRRLDPRRRRLPGGPRPARGVLRGRAHRVRPRAGSRRHPVAAPGVGRAARDPARRDALLRRDRAGARRPGRLAGGGPRQRAQPDLDRRPVPPGGRLRRAPHGLRRRDGAQGGAPRPRAARGRALRRL</sequence>
<proteinExistence type="predicted"/>
<dbReference type="GO" id="GO:0003908">
    <property type="term" value="F:methylated-DNA-[protein]-cysteine S-methyltransferase activity"/>
    <property type="evidence" value="ECO:0007669"/>
    <property type="project" value="UniProtKB-EC"/>
</dbReference>
<organism evidence="2">
    <name type="scientific">uncultured Solirubrobacteraceae bacterium</name>
    <dbReference type="NCBI Taxonomy" id="1162706"/>
    <lineage>
        <taxon>Bacteria</taxon>
        <taxon>Bacillati</taxon>
        <taxon>Actinomycetota</taxon>
        <taxon>Thermoleophilia</taxon>
        <taxon>Solirubrobacterales</taxon>
        <taxon>Solirubrobacteraceae</taxon>
        <taxon>environmental samples</taxon>
    </lineage>
</organism>
<keyword evidence="2" id="KW-0489">Methyltransferase</keyword>
<evidence type="ECO:0000256" key="1">
    <source>
        <dbReference type="SAM" id="MobiDB-lite"/>
    </source>
</evidence>
<name>A0A6J4SRA9_9ACTN</name>
<feature type="non-terminal residue" evidence="2">
    <location>
        <position position="1"/>
    </location>
</feature>
<dbReference type="GO" id="GO:0032259">
    <property type="term" value="P:methylation"/>
    <property type="evidence" value="ECO:0007669"/>
    <property type="project" value="UniProtKB-KW"/>
</dbReference>
<dbReference type="AlphaFoldDB" id="A0A6J4SRA9"/>
<reference evidence="2" key="1">
    <citation type="submission" date="2020-02" db="EMBL/GenBank/DDBJ databases">
        <authorList>
            <person name="Meier V. D."/>
        </authorList>
    </citation>
    <scope>NUCLEOTIDE SEQUENCE</scope>
    <source>
        <strain evidence="2">AVDCRST_MAG30</strain>
    </source>
</reference>
<feature type="compositionally biased region" description="Basic residues" evidence="1">
    <location>
        <begin position="153"/>
        <end position="163"/>
    </location>
</feature>
<dbReference type="EMBL" id="CADCVS010000269">
    <property type="protein sequence ID" value="CAA9503173.1"/>
    <property type="molecule type" value="Genomic_DNA"/>
</dbReference>
<dbReference type="EC" id="2.1.1.63" evidence="2"/>
<feature type="region of interest" description="Disordered" evidence="1">
    <location>
        <begin position="1"/>
        <end position="163"/>
    </location>
</feature>
<feature type="compositionally biased region" description="Low complexity" evidence="1">
    <location>
        <begin position="48"/>
        <end position="57"/>
    </location>
</feature>
<feature type="non-terminal residue" evidence="2">
    <location>
        <position position="163"/>
    </location>
</feature>
<evidence type="ECO:0000313" key="2">
    <source>
        <dbReference type="EMBL" id="CAA9503173.1"/>
    </source>
</evidence>
<feature type="compositionally biased region" description="Basic and acidic residues" evidence="1">
    <location>
        <begin position="1"/>
        <end position="12"/>
    </location>
</feature>
<feature type="compositionally biased region" description="Low complexity" evidence="1">
    <location>
        <begin position="15"/>
        <end position="24"/>
    </location>
</feature>
<feature type="compositionally biased region" description="Basic and acidic residues" evidence="1">
    <location>
        <begin position="84"/>
        <end position="101"/>
    </location>
</feature>
<gene>
    <name evidence="2" type="ORF">AVDCRST_MAG30-2042</name>
</gene>
<keyword evidence="2" id="KW-0808">Transferase</keyword>
<feature type="compositionally biased region" description="Basic residues" evidence="1">
    <location>
        <begin position="58"/>
        <end position="75"/>
    </location>
</feature>
<feature type="compositionally biased region" description="Basic residues" evidence="1">
    <location>
        <begin position="131"/>
        <end position="140"/>
    </location>
</feature>
<accession>A0A6J4SRA9</accession>